<dbReference type="InterPro" id="IPR014718">
    <property type="entry name" value="GH-type_carb-bd"/>
</dbReference>
<dbReference type="SUPFAM" id="SSF74650">
    <property type="entry name" value="Galactose mutarotase-like"/>
    <property type="match status" value="1"/>
</dbReference>
<reference evidence="1" key="1">
    <citation type="submission" date="2021-03" db="EMBL/GenBank/DDBJ databases">
        <title>Agromyces archimandritus sp. nov., isolated from the cockroach Archimandrita tessellata.</title>
        <authorList>
            <person name="Guzman J."/>
            <person name="Ortuzar M."/>
            <person name="Poehlein A."/>
            <person name="Daniel R."/>
            <person name="Trujillo M."/>
            <person name="Vilcinskas A."/>
        </authorList>
    </citation>
    <scope>NUCLEOTIDE SEQUENCE</scope>
    <source>
        <strain evidence="1">G127AT</strain>
    </source>
</reference>
<dbReference type="CDD" id="cd09022">
    <property type="entry name" value="Aldose_epim_Ec_YihR"/>
    <property type="match status" value="1"/>
</dbReference>
<dbReference type="PANTHER" id="PTHR10091:SF0">
    <property type="entry name" value="GALACTOSE MUTAROTASE"/>
    <property type="match status" value="1"/>
</dbReference>
<dbReference type="InterPro" id="IPR011013">
    <property type="entry name" value="Gal_mutarotase_sf_dom"/>
</dbReference>
<organism evidence="1 2">
    <name type="scientific">Agromyces archimandritae</name>
    <dbReference type="NCBI Taxonomy" id="2781962"/>
    <lineage>
        <taxon>Bacteria</taxon>
        <taxon>Bacillati</taxon>
        <taxon>Actinomycetota</taxon>
        <taxon>Actinomycetes</taxon>
        <taxon>Micrococcales</taxon>
        <taxon>Microbacteriaceae</taxon>
        <taxon>Agromyces</taxon>
    </lineage>
</organism>
<keyword evidence="2" id="KW-1185">Reference proteome</keyword>
<sequence length="314" mass="34016">MTDPTGEQFELVTETASGRLRATVTAVAAGIRELQLEGVDLVASFSADRVPPSGAGIVLVPWPNRIRDGRWEHDGTVHQLAITEPALHNAIHGLLRYTEYRQIAREPESVTLAATVYPQLGYPYLLGTAVHYELDSDGLKVTHLVENLGAEAAPVAVGTHPFLKIGDVPTDSLTLTLSAESHFEVDDRLLPTGEVPVEGTEWDLREGRTVGQLHLDDAFGKTWADADTGRIEHTLSAPDGRSVSITADPDFAFVQVYTTRGFPGEDGDTAIAIEPMTAPADAFNSGRGLRWLGPGEQWELSWGIRFAGFTPAER</sequence>
<dbReference type="PANTHER" id="PTHR10091">
    <property type="entry name" value="ALDOSE-1-EPIMERASE"/>
    <property type="match status" value="1"/>
</dbReference>
<dbReference type="Gene3D" id="2.70.98.10">
    <property type="match status" value="1"/>
</dbReference>
<dbReference type="RefSeq" id="WP_210897068.1">
    <property type="nucleotide sequence ID" value="NZ_CP071696.1"/>
</dbReference>
<dbReference type="InterPro" id="IPR008183">
    <property type="entry name" value="Aldose_1/G6P_1-epimerase"/>
</dbReference>
<proteinExistence type="predicted"/>
<accession>A0A975FL96</accession>
<dbReference type="KEGG" id="aarc:G127AT_11650"/>
<evidence type="ECO:0000313" key="2">
    <source>
        <dbReference type="Proteomes" id="UP000671914"/>
    </source>
</evidence>
<name>A0A975FL96_9MICO</name>
<gene>
    <name evidence="1" type="ORF">G127AT_11650</name>
</gene>
<dbReference type="GO" id="GO:0033499">
    <property type="term" value="P:galactose catabolic process via UDP-galactose, Leloir pathway"/>
    <property type="evidence" value="ECO:0007669"/>
    <property type="project" value="TreeGrafter"/>
</dbReference>
<dbReference type="Proteomes" id="UP000671914">
    <property type="component" value="Chromosome"/>
</dbReference>
<dbReference type="GO" id="GO:0006006">
    <property type="term" value="P:glucose metabolic process"/>
    <property type="evidence" value="ECO:0007669"/>
    <property type="project" value="TreeGrafter"/>
</dbReference>
<protein>
    <submittedName>
        <fullName evidence="1">Aldose 1-epimerase family protein</fullName>
    </submittedName>
</protein>
<dbReference type="GO" id="GO:0004034">
    <property type="term" value="F:aldose 1-epimerase activity"/>
    <property type="evidence" value="ECO:0007669"/>
    <property type="project" value="TreeGrafter"/>
</dbReference>
<dbReference type="GO" id="GO:0030246">
    <property type="term" value="F:carbohydrate binding"/>
    <property type="evidence" value="ECO:0007669"/>
    <property type="project" value="InterPro"/>
</dbReference>
<dbReference type="EMBL" id="CP071696">
    <property type="protein sequence ID" value="QTX03956.1"/>
    <property type="molecule type" value="Genomic_DNA"/>
</dbReference>
<dbReference type="AlphaFoldDB" id="A0A975FL96"/>
<dbReference type="InterPro" id="IPR037480">
    <property type="entry name" value="YihR-like"/>
</dbReference>
<dbReference type="Pfam" id="PF01263">
    <property type="entry name" value="Aldose_epim"/>
    <property type="match status" value="1"/>
</dbReference>
<evidence type="ECO:0000313" key="1">
    <source>
        <dbReference type="EMBL" id="QTX03956.1"/>
    </source>
</evidence>